<evidence type="ECO:0000256" key="1">
    <source>
        <dbReference type="ARBA" id="ARBA00010552"/>
    </source>
</evidence>
<dbReference type="InterPro" id="IPR006056">
    <property type="entry name" value="RidA"/>
</dbReference>
<dbReference type="GO" id="GO:0019239">
    <property type="term" value="F:deaminase activity"/>
    <property type="evidence" value="ECO:0007669"/>
    <property type="project" value="TreeGrafter"/>
</dbReference>
<reference evidence="2" key="1">
    <citation type="journal article" date="2019" name="Environ. Microbiol.">
        <title>Fungal ecological strategies reflected in gene transcription - a case study of two litter decomposers.</title>
        <authorList>
            <person name="Barbi F."/>
            <person name="Kohler A."/>
            <person name="Barry K."/>
            <person name="Baskaran P."/>
            <person name="Daum C."/>
            <person name="Fauchery L."/>
            <person name="Ihrmark K."/>
            <person name="Kuo A."/>
            <person name="LaButti K."/>
            <person name="Lipzen A."/>
            <person name="Morin E."/>
            <person name="Grigoriev I.V."/>
            <person name="Henrissat B."/>
            <person name="Lindahl B."/>
            <person name="Martin F."/>
        </authorList>
    </citation>
    <scope>NUCLEOTIDE SEQUENCE</scope>
    <source>
        <strain evidence="2">JB14</strain>
    </source>
</reference>
<dbReference type="PANTHER" id="PTHR11803">
    <property type="entry name" value="2-IMINOBUTANOATE/2-IMINOPROPANOATE DEAMINASE RIDA"/>
    <property type="match status" value="1"/>
</dbReference>
<dbReference type="Proteomes" id="UP000799118">
    <property type="component" value="Unassembled WGS sequence"/>
</dbReference>
<organism evidence="2 3">
    <name type="scientific">Gymnopus androsaceus JB14</name>
    <dbReference type="NCBI Taxonomy" id="1447944"/>
    <lineage>
        <taxon>Eukaryota</taxon>
        <taxon>Fungi</taxon>
        <taxon>Dikarya</taxon>
        <taxon>Basidiomycota</taxon>
        <taxon>Agaricomycotina</taxon>
        <taxon>Agaricomycetes</taxon>
        <taxon>Agaricomycetidae</taxon>
        <taxon>Agaricales</taxon>
        <taxon>Marasmiineae</taxon>
        <taxon>Omphalotaceae</taxon>
        <taxon>Gymnopus</taxon>
    </lineage>
</organism>
<proteinExistence type="inferred from homology"/>
<gene>
    <name evidence="2" type="ORF">BT96DRAFT_960738</name>
</gene>
<evidence type="ECO:0000313" key="2">
    <source>
        <dbReference type="EMBL" id="KAE9385475.1"/>
    </source>
</evidence>
<dbReference type="OrthoDB" id="309640at2759"/>
<dbReference type="NCBIfam" id="TIGR00004">
    <property type="entry name" value="Rid family detoxifying hydrolase"/>
    <property type="match status" value="1"/>
</dbReference>
<evidence type="ECO:0000313" key="3">
    <source>
        <dbReference type="Proteomes" id="UP000799118"/>
    </source>
</evidence>
<accession>A0A6A4GJN2</accession>
<protein>
    <submittedName>
        <fullName evidence="2">Endoribonuclease L-PSP</fullName>
    </submittedName>
</protein>
<dbReference type="PANTHER" id="PTHR11803:SF42">
    <property type="entry name" value="MMF1"/>
    <property type="match status" value="1"/>
</dbReference>
<dbReference type="InterPro" id="IPR006175">
    <property type="entry name" value="YjgF/YER057c/UK114"/>
</dbReference>
<keyword evidence="3" id="KW-1185">Reference proteome</keyword>
<dbReference type="FunFam" id="3.30.1330.40:FF:000001">
    <property type="entry name" value="L-PSP family endoribonuclease"/>
    <property type="match status" value="1"/>
</dbReference>
<dbReference type="GO" id="GO:0005739">
    <property type="term" value="C:mitochondrion"/>
    <property type="evidence" value="ECO:0007669"/>
    <property type="project" value="TreeGrafter"/>
</dbReference>
<dbReference type="AlphaFoldDB" id="A0A6A4GJN2"/>
<dbReference type="InterPro" id="IPR035959">
    <property type="entry name" value="RutC-like_sf"/>
</dbReference>
<dbReference type="EMBL" id="ML769981">
    <property type="protein sequence ID" value="KAE9385475.1"/>
    <property type="molecule type" value="Genomic_DNA"/>
</dbReference>
<dbReference type="GO" id="GO:0005829">
    <property type="term" value="C:cytosol"/>
    <property type="evidence" value="ECO:0007669"/>
    <property type="project" value="TreeGrafter"/>
</dbReference>
<comment type="similarity">
    <text evidence="1">Belongs to the RutC family.</text>
</comment>
<name>A0A6A4GJN2_9AGAR</name>
<sequence>MKVVFTSDAAPPLPVFSQATVSGGYVYVSGNIGCDHQLKVVPGGIKAETQAALENMSKVLNAAGSGLKHIVKANVYLKNMSEDFTPMNEVYMQFFESDKMPARTCIGVAMLPLGAVVEIECIAEIA</sequence>
<dbReference type="CDD" id="cd00448">
    <property type="entry name" value="YjgF_YER057c_UK114_family"/>
    <property type="match status" value="1"/>
</dbReference>
<dbReference type="Gene3D" id="3.30.1330.40">
    <property type="entry name" value="RutC-like"/>
    <property type="match status" value="1"/>
</dbReference>
<dbReference type="Pfam" id="PF01042">
    <property type="entry name" value="Ribonuc_L-PSP"/>
    <property type="match status" value="1"/>
</dbReference>
<dbReference type="SUPFAM" id="SSF55298">
    <property type="entry name" value="YjgF-like"/>
    <property type="match status" value="1"/>
</dbReference>